<feature type="non-terminal residue" evidence="1">
    <location>
        <position position="1"/>
    </location>
</feature>
<reference evidence="2" key="1">
    <citation type="submission" date="2022-10" db="EMBL/GenBank/DDBJ databases">
        <title>Genome assembly of Pristionchus species.</title>
        <authorList>
            <person name="Yoshida K."/>
            <person name="Sommer R.J."/>
        </authorList>
    </citation>
    <scope>NUCLEOTIDE SEQUENCE [LARGE SCALE GENOMIC DNA]</scope>
    <source>
        <strain evidence="2">RS5460</strain>
    </source>
</reference>
<organism evidence="1 2">
    <name type="scientific">Pristionchus mayeri</name>
    <dbReference type="NCBI Taxonomy" id="1317129"/>
    <lineage>
        <taxon>Eukaryota</taxon>
        <taxon>Metazoa</taxon>
        <taxon>Ecdysozoa</taxon>
        <taxon>Nematoda</taxon>
        <taxon>Chromadorea</taxon>
        <taxon>Rhabditida</taxon>
        <taxon>Rhabditina</taxon>
        <taxon>Diplogasteromorpha</taxon>
        <taxon>Diplogasteroidea</taxon>
        <taxon>Neodiplogasteridae</taxon>
        <taxon>Pristionchus</taxon>
    </lineage>
</organism>
<dbReference type="PANTHER" id="PTHR47521">
    <property type="entry name" value="SERPENTINE RECEPTOR, CLASS E (EPSILON)-RELATED"/>
    <property type="match status" value="1"/>
</dbReference>
<sequence>FQLFVFTFLKNDRQLKMMTKERICYGNYRVDRSFQVRENVQYMKYIVQSMVPAALVAAPCYICFAFNEYAPEDLLLSRSIAYAIWDLLYAV</sequence>
<feature type="non-terminal residue" evidence="1">
    <location>
        <position position="91"/>
    </location>
</feature>
<gene>
    <name evidence="1" type="ORF">PMAYCL1PPCAC_32716</name>
</gene>
<proteinExistence type="predicted"/>
<dbReference type="EMBL" id="BTRK01000006">
    <property type="protein sequence ID" value="GMR62521.1"/>
    <property type="molecule type" value="Genomic_DNA"/>
</dbReference>
<protein>
    <recommendedName>
        <fullName evidence="3">G protein-coupled receptor</fullName>
    </recommendedName>
</protein>
<dbReference type="PANTHER" id="PTHR47521:SF7">
    <property type="entry name" value="SERPENTINE RECEPTOR CLASS EPSILON-6"/>
    <property type="match status" value="1"/>
</dbReference>
<dbReference type="Proteomes" id="UP001328107">
    <property type="component" value="Unassembled WGS sequence"/>
</dbReference>
<evidence type="ECO:0000313" key="1">
    <source>
        <dbReference type="EMBL" id="GMR62521.1"/>
    </source>
</evidence>
<dbReference type="AlphaFoldDB" id="A0AAN5IGA4"/>
<evidence type="ECO:0000313" key="2">
    <source>
        <dbReference type="Proteomes" id="UP001328107"/>
    </source>
</evidence>
<keyword evidence="2" id="KW-1185">Reference proteome</keyword>
<accession>A0AAN5IGA4</accession>
<dbReference type="InterPro" id="IPR052860">
    <property type="entry name" value="NRL-GPCR1"/>
</dbReference>
<name>A0AAN5IGA4_9BILA</name>
<comment type="caution">
    <text evidence="1">The sequence shown here is derived from an EMBL/GenBank/DDBJ whole genome shotgun (WGS) entry which is preliminary data.</text>
</comment>
<evidence type="ECO:0008006" key="3">
    <source>
        <dbReference type="Google" id="ProtNLM"/>
    </source>
</evidence>